<feature type="compositionally biased region" description="Basic and acidic residues" evidence="1">
    <location>
        <begin position="1"/>
        <end position="21"/>
    </location>
</feature>
<feature type="compositionally biased region" description="Polar residues" evidence="1">
    <location>
        <begin position="159"/>
        <end position="185"/>
    </location>
</feature>
<dbReference type="Proteomes" id="UP000515488">
    <property type="component" value="Plasmid pWP5-S18-CRE-02_1"/>
</dbReference>
<gene>
    <name evidence="4" type="ORF">DM877_15935</name>
    <name evidence="3" type="ORF">WP5S18C02_P10790</name>
</gene>
<reference evidence="4 5" key="1">
    <citation type="submission" date="2018-06" db="EMBL/GenBank/DDBJ databases">
        <title>Carbapenemase-producing Enterobacteriaceae present in wastewater treatment plant effluent and nearby surface waters in the US.</title>
        <authorList>
            <person name="Mathys D.A."/>
            <person name="Mollenkopf D.F."/>
            <person name="Feicht S.M."/>
            <person name="Adams R.J."/>
            <person name="Albers A.L."/>
            <person name="Grooters S.V."/>
            <person name="Stuever D.M."/>
            <person name="Daniels J.B."/>
            <person name="Wittum T.E."/>
        </authorList>
    </citation>
    <scope>NUCLEOTIDE SEQUENCE [LARGE SCALE GENOMIC DNA]</scope>
    <source>
        <strain evidence="4 5">GEO_4_Eff_A</strain>
    </source>
</reference>
<dbReference type="Proteomes" id="UP000290875">
    <property type="component" value="Unassembled WGS sequence"/>
</dbReference>
<reference evidence="3 6" key="2">
    <citation type="submission" date="2019-12" db="EMBL/GenBank/DDBJ databases">
        <title>complete genome sequences of Enterobacter cloacae str. WP5-S18-CRE-02 isolated from wastewater treatment plant effluent.</title>
        <authorList>
            <person name="Sekizuka T."/>
            <person name="Itokawa K."/>
            <person name="Yatsu K."/>
            <person name="Inamine Y."/>
            <person name="Kuroda M."/>
        </authorList>
    </citation>
    <scope>NUCLEOTIDE SEQUENCE [LARGE SCALE GENOMIC DNA]</scope>
    <source>
        <strain evidence="3 6">WP5-S18-CRE-02</strain>
        <plasmid evidence="3 6">pWP5-S18-CRE-02_1</plasmid>
    </source>
</reference>
<keyword evidence="2" id="KW-1133">Transmembrane helix</keyword>
<keyword evidence="2" id="KW-0472">Membrane</keyword>
<protein>
    <submittedName>
        <fullName evidence="4">Uncharacterized protein</fullName>
    </submittedName>
</protein>
<feature type="region of interest" description="Disordered" evidence="1">
    <location>
        <begin position="1"/>
        <end position="31"/>
    </location>
</feature>
<feature type="transmembrane region" description="Helical" evidence="2">
    <location>
        <begin position="41"/>
        <end position="60"/>
    </location>
</feature>
<dbReference type="EMBL" id="QJSL01000014">
    <property type="protein sequence ID" value="RXW28196.1"/>
    <property type="molecule type" value="Genomic_DNA"/>
</dbReference>
<evidence type="ECO:0000256" key="2">
    <source>
        <dbReference type="SAM" id="Phobius"/>
    </source>
</evidence>
<feature type="compositionally biased region" description="Acidic residues" evidence="1">
    <location>
        <begin position="94"/>
        <end position="103"/>
    </location>
</feature>
<proteinExistence type="predicted"/>
<evidence type="ECO:0000256" key="1">
    <source>
        <dbReference type="SAM" id="MobiDB-lite"/>
    </source>
</evidence>
<keyword evidence="3" id="KW-0614">Plasmid</keyword>
<feature type="compositionally biased region" description="Polar residues" evidence="1">
    <location>
        <begin position="108"/>
        <end position="120"/>
    </location>
</feature>
<evidence type="ECO:0000313" key="5">
    <source>
        <dbReference type="Proteomes" id="UP000290875"/>
    </source>
</evidence>
<dbReference type="RefSeq" id="WP_007372213.1">
    <property type="nucleotide sequence ID" value="NZ_AP022127.1"/>
</dbReference>
<feature type="compositionally biased region" description="Polar residues" evidence="1">
    <location>
        <begin position="133"/>
        <end position="151"/>
    </location>
</feature>
<sequence length="442" mass="46924">MTSEKRGTSAEYGQEKLRERAAQNAGDETPSVKARFSKKTLSILVAGIFAVSTLGAFILMNGKPDKEPNLSIVEVAKSGISVNPDIAKQHGIDVDDDDLDTDEAGPQPTLTLPITNNEQEPASAPPDDDKSEPTVTKQDSAGVSPASSDNLGDQMLKMATTTPPANPDANSPVVSKSDPATQSLVDSIKAEPGFTDGSEVSQNAEQPGTVEITPAQEIAKKALSGATSEAPASAPVTAEPNQHAAAQTNPVQTPPSPTTRDIAGVENITKDTSGHQIDPAEFGYTEPTKTTATSDYKAASEGYTAQQFVVQEKNALTGADLDYSGHFKTVEYNSQGQNTVFVYSTFSSKVFLLPSKGKVNVYLSDEKGWSVSLLPGNILRVQRSENKGAWSQATDLFVLNGENSYSLILQAVGDPDKRTDSLKFTKKELSKQTDKLAKKSKA</sequence>
<feature type="region of interest" description="Disordered" evidence="1">
    <location>
        <begin position="80"/>
        <end position="258"/>
    </location>
</feature>
<geneLocation type="plasmid" evidence="3 6">
    <name>pWP5-S18-CRE-02_1</name>
</geneLocation>
<dbReference type="EMBL" id="AP022127">
    <property type="protein sequence ID" value="BBS34798.1"/>
    <property type="molecule type" value="Genomic_DNA"/>
</dbReference>
<organism evidence="4 5">
    <name type="scientific">Enterobacter cloacae</name>
    <dbReference type="NCBI Taxonomy" id="550"/>
    <lineage>
        <taxon>Bacteria</taxon>
        <taxon>Pseudomonadati</taxon>
        <taxon>Pseudomonadota</taxon>
        <taxon>Gammaproteobacteria</taxon>
        <taxon>Enterobacterales</taxon>
        <taxon>Enterobacteriaceae</taxon>
        <taxon>Enterobacter</taxon>
        <taxon>Enterobacter cloacae complex</taxon>
    </lineage>
</organism>
<name>A0A4Q2E754_ENTCL</name>
<keyword evidence="2" id="KW-0812">Transmembrane</keyword>
<evidence type="ECO:0000313" key="3">
    <source>
        <dbReference type="EMBL" id="BBS34798.1"/>
    </source>
</evidence>
<accession>A0A4Q2E754</accession>
<dbReference type="AlphaFoldDB" id="A0A4Q2E754"/>
<evidence type="ECO:0000313" key="6">
    <source>
        <dbReference type="Proteomes" id="UP000515488"/>
    </source>
</evidence>
<evidence type="ECO:0000313" key="4">
    <source>
        <dbReference type="EMBL" id="RXW28196.1"/>
    </source>
</evidence>